<evidence type="ECO:0000313" key="12">
    <source>
        <dbReference type="EMBL" id="CAH1265296.1"/>
    </source>
</evidence>
<dbReference type="Pfam" id="PF00777">
    <property type="entry name" value="Glyco_transf_29"/>
    <property type="match status" value="1"/>
</dbReference>
<evidence type="ECO:0000256" key="11">
    <source>
        <dbReference type="SAM" id="Phobius"/>
    </source>
</evidence>
<protein>
    <submittedName>
        <fullName evidence="12">ST8SIA2 protein</fullName>
    </submittedName>
</protein>
<accession>A0A8J9ZXC1</accession>
<evidence type="ECO:0000256" key="8">
    <source>
        <dbReference type="ARBA" id="ARBA00023034"/>
    </source>
</evidence>
<dbReference type="GO" id="GO:0003828">
    <property type="term" value="F:alpha-N-acetylneuraminate alpha-2,8-sialyltransferase activity"/>
    <property type="evidence" value="ECO:0007669"/>
    <property type="project" value="TreeGrafter"/>
</dbReference>
<organism evidence="12 13">
    <name type="scientific">Branchiostoma lanceolatum</name>
    <name type="common">Common lancelet</name>
    <name type="synonym">Amphioxus lanceolatum</name>
    <dbReference type="NCBI Taxonomy" id="7740"/>
    <lineage>
        <taxon>Eukaryota</taxon>
        <taxon>Metazoa</taxon>
        <taxon>Chordata</taxon>
        <taxon>Cephalochordata</taxon>
        <taxon>Leptocardii</taxon>
        <taxon>Amphioxiformes</taxon>
        <taxon>Branchiostomatidae</taxon>
        <taxon>Branchiostoma</taxon>
    </lineage>
</organism>
<dbReference type="EMBL" id="OV696690">
    <property type="protein sequence ID" value="CAH1265296.1"/>
    <property type="molecule type" value="Genomic_DNA"/>
</dbReference>
<keyword evidence="3" id="KW-0328">Glycosyltransferase</keyword>
<evidence type="ECO:0000256" key="1">
    <source>
        <dbReference type="ARBA" id="ARBA00004323"/>
    </source>
</evidence>
<keyword evidence="7 11" id="KW-1133">Transmembrane helix</keyword>
<comment type="similarity">
    <text evidence="2">Belongs to the glycosyltransferase 29 family.</text>
</comment>
<dbReference type="OrthoDB" id="10039305at2759"/>
<dbReference type="AlphaFoldDB" id="A0A8J9ZXC1"/>
<keyword evidence="9 11" id="KW-0472">Membrane</keyword>
<keyword evidence="10" id="KW-0325">Glycoprotein</keyword>
<evidence type="ECO:0000256" key="4">
    <source>
        <dbReference type="ARBA" id="ARBA00022679"/>
    </source>
</evidence>
<keyword evidence="6" id="KW-0735">Signal-anchor</keyword>
<evidence type="ECO:0000313" key="13">
    <source>
        <dbReference type="Proteomes" id="UP000838412"/>
    </source>
</evidence>
<dbReference type="PANTHER" id="PTHR11987:SF53">
    <property type="entry name" value="ALPHA-2,8-SIALYLTRANSFERASE 8F-LIKE"/>
    <property type="match status" value="1"/>
</dbReference>
<evidence type="ECO:0000256" key="5">
    <source>
        <dbReference type="ARBA" id="ARBA00022692"/>
    </source>
</evidence>
<comment type="subcellular location">
    <subcellularLocation>
        <location evidence="1">Golgi apparatus membrane</location>
        <topology evidence="1">Single-pass type II membrane protein</topology>
    </subcellularLocation>
</comment>
<dbReference type="CDD" id="cd23963">
    <property type="entry name" value="GT29_ST8SIA"/>
    <property type="match status" value="1"/>
</dbReference>
<dbReference type="InterPro" id="IPR050943">
    <property type="entry name" value="Glycosyltr_29_Sialyltrsf"/>
</dbReference>
<dbReference type="InterPro" id="IPR038578">
    <property type="entry name" value="GT29-like_sf"/>
</dbReference>
<dbReference type="PANTHER" id="PTHR11987">
    <property type="entry name" value="ALPHA-2,8-SIALYLTRANSFERASE"/>
    <property type="match status" value="1"/>
</dbReference>
<keyword evidence="4" id="KW-0808">Transferase</keyword>
<evidence type="ECO:0000256" key="9">
    <source>
        <dbReference type="ARBA" id="ARBA00023136"/>
    </source>
</evidence>
<evidence type="ECO:0000256" key="6">
    <source>
        <dbReference type="ARBA" id="ARBA00022968"/>
    </source>
</evidence>
<dbReference type="Proteomes" id="UP000838412">
    <property type="component" value="Chromosome 5"/>
</dbReference>
<reference evidence="12" key="1">
    <citation type="submission" date="2022-01" db="EMBL/GenBank/DDBJ databases">
        <authorList>
            <person name="Braso-Vives M."/>
        </authorList>
    </citation>
    <scope>NUCLEOTIDE SEQUENCE</scope>
</reference>
<feature type="transmembrane region" description="Helical" evidence="11">
    <location>
        <begin position="25"/>
        <end position="44"/>
    </location>
</feature>
<dbReference type="Gene3D" id="3.90.1480.20">
    <property type="entry name" value="Glycosyl transferase family 29"/>
    <property type="match status" value="1"/>
</dbReference>
<gene>
    <name evidence="12" type="primary">ST8SIA2</name>
    <name evidence="12" type="ORF">BLAG_LOCUS19335</name>
</gene>
<evidence type="ECO:0000256" key="3">
    <source>
        <dbReference type="ARBA" id="ARBA00022676"/>
    </source>
</evidence>
<evidence type="ECO:0000256" key="7">
    <source>
        <dbReference type="ARBA" id="ARBA00022989"/>
    </source>
</evidence>
<dbReference type="InterPro" id="IPR001675">
    <property type="entry name" value="Glyco_trans_29"/>
</dbReference>
<dbReference type="GO" id="GO:0006491">
    <property type="term" value="P:N-glycan processing"/>
    <property type="evidence" value="ECO:0007669"/>
    <property type="project" value="TreeGrafter"/>
</dbReference>
<dbReference type="GO" id="GO:0009311">
    <property type="term" value="P:oligosaccharide metabolic process"/>
    <property type="evidence" value="ECO:0007669"/>
    <property type="project" value="TreeGrafter"/>
</dbReference>
<proteinExistence type="inferred from homology"/>
<sequence length="411" mass="46425">MASGVAGRSPPDQDTSALRFKRRRLLKSFIAVLIVCTIIQLFLYTSPRLKIATKATSRASLNILRRNTSRLEATRKQAASVYILHINTTKLEVTTKTVPPVQRYILLKNITVKPHVRTTRPTLSTPNTVASNWTYSAEEMRKIRKDTRMLHPDVRLLTRKLGIWPGTCEKKLGNSCKLLKHNVGYHTTCAVVGNGGILLDSQCGAEIDSKDYVIRMDLPAIRGFERDVGRKTNMTILNTSTPRRIAVSSHLKNRTLDVYESRLRDINGSVLVAGDRLEMDNLKKAVQKYETHHIPFSFVLLTSHGSFKLGKLIRRTAAKVAGNAITSSAPSTGLATILTASAFCDQIYMYGFFPFHKDTHKRPLPYHYYPGDSIEPIFLDPRHRMDKEYNFYKSLHQRGVVKLQVGKCDDQ</sequence>
<keyword evidence="5 11" id="KW-0812">Transmembrane</keyword>
<name>A0A8J9ZXC1_BRALA</name>
<evidence type="ECO:0000256" key="2">
    <source>
        <dbReference type="ARBA" id="ARBA00006003"/>
    </source>
</evidence>
<dbReference type="GO" id="GO:0000139">
    <property type="term" value="C:Golgi membrane"/>
    <property type="evidence" value="ECO:0007669"/>
    <property type="project" value="UniProtKB-SubCell"/>
</dbReference>
<keyword evidence="8" id="KW-0333">Golgi apparatus</keyword>
<evidence type="ECO:0000256" key="10">
    <source>
        <dbReference type="ARBA" id="ARBA00023180"/>
    </source>
</evidence>
<keyword evidence="13" id="KW-1185">Reference proteome</keyword>